<evidence type="ECO:0000256" key="1">
    <source>
        <dbReference type="SAM" id="SignalP"/>
    </source>
</evidence>
<dbReference type="Proteomes" id="UP001221757">
    <property type="component" value="Unassembled WGS sequence"/>
</dbReference>
<keyword evidence="1" id="KW-0732">Signal</keyword>
<feature type="chain" id="PRO_5042244125" description="Secreted protein" evidence="1">
    <location>
        <begin position="27"/>
        <end position="119"/>
    </location>
</feature>
<evidence type="ECO:0000313" key="3">
    <source>
        <dbReference type="Proteomes" id="UP001221757"/>
    </source>
</evidence>
<reference evidence="2" key="1">
    <citation type="submission" date="2023-03" db="EMBL/GenBank/DDBJ databases">
        <title>Massive genome expansion in bonnet fungi (Mycena s.s.) driven by repeated elements and novel gene families across ecological guilds.</title>
        <authorList>
            <consortium name="Lawrence Berkeley National Laboratory"/>
            <person name="Harder C.B."/>
            <person name="Miyauchi S."/>
            <person name="Viragh M."/>
            <person name="Kuo A."/>
            <person name="Thoen E."/>
            <person name="Andreopoulos B."/>
            <person name="Lu D."/>
            <person name="Skrede I."/>
            <person name="Drula E."/>
            <person name="Henrissat B."/>
            <person name="Morin E."/>
            <person name="Kohler A."/>
            <person name="Barry K."/>
            <person name="LaButti K."/>
            <person name="Morin E."/>
            <person name="Salamov A."/>
            <person name="Lipzen A."/>
            <person name="Mereny Z."/>
            <person name="Hegedus B."/>
            <person name="Baldrian P."/>
            <person name="Stursova M."/>
            <person name="Weitz H."/>
            <person name="Taylor A."/>
            <person name="Grigoriev I.V."/>
            <person name="Nagy L.G."/>
            <person name="Martin F."/>
            <person name="Kauserud H."/>
        </authorList>
    </citation>
    <scope>NUCLEOTIDE SEQUENCE</scope>
    <source>
        <strain evidence="2">CBHHK067</strain>
    </source>
</reference>
<keyword evidence="3" id="KW-1185">Reference proteome</keyword>
<evidence type="ECO:0000313" key="2">
    <source>
        <dbReference type="EMBL" id="KAJ7692411.1"/>
    </source>
</evidence>
<accession>A0AAD7GKQ0</accession>
<protein>
    <recommendedName>
        <fullName evidence="4">Secreted protein</fullName>
    </recommendedName>
</protein>
<evidence type="ECO:0008006" key="4">
    <source>
        <dbReference type="Google" id="ProtNLM"/>
    </source>
</evidence>
<gene>
    <name evidence="2" type="ORF">B0H17DRAFT_1283695</name>
</gene>
<sequence length="119" mass="12965">MFSRLTTALALALALALVSFSAPAVAISPCGVCSPFMFFSGVNRTLELQREEEMNTVQCDYSGGNLPSPIVIPYCLYAVNFSSTLGRVNNEASVEHQRCRARHEHRADPYLGPRGVSVN</sequence>
<dbReference type="EMBL" id="JARKIE010000052">
    <property type="protein sequence ID" value="KAJ7692411.1"/>
    <property type="molecule type" value="Genomic_DNA"/>
</dbReference>
<name>A0AAD7GKQ0_MYCRO</name>
<dbReference type="AlphaFoldDB" id="A0AAD7GKQ0"/>
<comment type="caution">
    <text evidence="2">The sequence shown here is derived from an EMBL/GenBank/DDBJ whole genome shotgun (WGS) entry which is preliminary data.</text>
</comment>
<feature type="signal peptide" evidence="1">
    <location>
        <begin position="1"/>
        <end position="26"/>
    </location>
</feature>
<proteinExistence type="predicted"/>
<organism evidence="2 3">
    <name type="scientific">Mycena rosella</name>
    <name type="common">Pink bonnet</name>
    <name type="synonym">Agaricus rosellus</name>
    <dbReference type="NCBI Taxonomy" id="1033263"/>
    <lineage>
        <taxon>Eukaryota</taxon>
        <taxon>Fungi</taxon>
        <taxon>Dikarya</taxon>
        <taxon>Basidiomycota</taxon>
        <taxon>Agaricomycotina</taxon>
        <taxon>Agaricomycetes</taxon>
        <taxon>Agaricomycetidae</taxon>
        <taxon>Agaricales</taxon>
        <taxon>Marasmiineae</taxon>
        <taxon>Mycenaceae</taxon>
        <taxon>Mycena</taxon>
    </lineage>
</organism>